<feature type="transmembrane region" description="Helical" evidence="1">
    <location>
        <begin position="7"/>
        <end position="24"/>
    </location>
</feature>
<dbReference type="RefSeq" id="WP_132370860.1">
    <property type="nucleotide sequence ID" value="NZ_SMAN01000002.1"/>
</dbReference>
<feature type="transmembrane region" description="Helical" evidence="1">
    <location>
        <begin position="30"/>
        <end position="53"/>
    </location>
</feature>
<comment type="caution">
    <text evidence="3">The sequence shown here is derived from an EMBL/GenBank/DDBJ whole genome shotgun (WGS) entry which is preliminary data.</text>
</comment>
<evidence type="ECO:0000313" key="4">
    <source>
        <dbReference type="Proteomes" id="UP000294650"/>
    </source>
</evidence>
<gene>
    <name evidence="3" type="ORF">EDD68_102208</name>
</gene>
<evidence type="ECO:0000259" key="2">
    <source>
        <dbReference type="Pfam" id="PF13038"/>
    </source>
</evidence>
<feature type="domain" description="DUF3899" evidence="2">
    <location>
        <begin position="34"/>
        <end position="117"/>
    </location>
</feature>
<proteinExistence type="predicted"/>
<keyword evidence="1" id="KW-1133">Transmembrane helix</keyword>
<dbReference type="Proteomes" id="UP000294650">
    <property type="component" value="Unassembled WGS sequence"/>
</dbReference>
<dbReference type="AlphaFoldDB" id="A0A4V6P037"/>
<evidence type="ECO:0000256" key="1">
    <source>
        <dbReference type="SAM" id="Phobius"/>
    </source>
</evidence>
<protein>
    <submittedName>
        <fullName evidence="3">Uncharacterized protein DUF3899</fullName>
    </submittedName>
</protein>
<dbReference type="OrthoDB" id="2939220at2"/>
<dbReference type="EMBL" id="SMAN01000002">
    <property type="protein sequence ID" value="TCT26506.1"/>
    <property type="molecule type" value="Genomic_DNA"/>
</dbReference>
<accession>A0A4V6P037</accession>
<keyword evidence="1" id="KW-0812">Transmembrane</keyword>
<sequence>MLRKQVWIFSVSMLIALVMTYFIYPSFHLVYFGNTIFTISMVLLVAGGVMLIIQGRFFSAFIANFNYFLKITSKTGRMADEIEKKEPARFHETRRFSMTAPTLWSGLILLIISFLFSL</sequence>
<organism evidence="3 4">
    <name type="scientific">Melghiribacillus thermohalophilus</name>
    <dbReference type="NCBI Taxonomy" id="1324956"/>
    <lineage>
        <taxon>Bacteria</taxon>
        <taxon>Bacillati</taxon>
        <taxon>Bacillota</taxon>
        <taxon>Bacilli</taxon>
        <taxon>Bacillales</taxon>
        <taxon>Bacillaceae</taxon>
        <taxon>Melghiribacillus</taxon>
    </lineage>
</organism>
<name>A0A4V6P037_9BACI</name>
<evidence type="ECO:0000313" key="3">
    <source>
        <dbReference type="EMBL" id="TCT26506.1"/>
    </source>
</evidence>
<dbReference type="InterPro" id="IPR025007">
    <property type="entry name" value="DUF3899"/>
</dbReference>
<keyword evidence="1" id="KW-0472">Membrane</keyword>
<dbReference type="Pfam" id="PF13038">
    <property type="entry name" value="DUF3899"/>
    <property type="match status" value="1"/>
</dbReference>
<reference evidence="3 4" key="1">
    <citation type="submission" date="2019-03" db="EMBL/GenBank/DDBJ databases">
        <title>Genomic Encyclopedia of Type Strains, Phase IV (KMG-IV): sequencing the most valuable type-strain genomes for metagenomic binning, comparative biology and taxonomic classification.</title>
        <authorList>
            <person name="Goeker M."/>
        </authorList>
    </citation>
    <scope>NUCLEOTIDE SEQUENCE [LARGE SCALE GENOMIC DNA]</scope>
    <source>
        <strain evidence="3 4">DSM 25894</strain>
    </source>
</reference>
<feature type="transmembrane region" description="Helical" evidence="1">
    <location>
        <begin position="96"/>
        <end position="116"/>
    </location>
</feature>
<keyword evidence="4" id="KW-1185">Reference proteome</keyword>